<evidence type="ECO:0000256" key="1">
    <source>
        <dbReference type="SAM" id="Phobius"/>
    </source>
</evidence>
<dbReference type="RefSeq" id="WP_024763269.1">
    <property type="nucleotide sequence ID" value="NZ_CP049140.1"/>
</dbReference>
<sequence>MSTLRQALYGIALLGALALLLWGFYQRDLAADATLALANQQTQDAETRNERLAGIVTALYANLRAEREAQASLRTTQGQLRLGLATRQRLIEDLKRENEELRAWAAQPLPDDARRLRQRPAIIGADAYRDWLSGRGAVPVARDGAGQ</sequence>
<dbReference type="EMBL" id="CP049140">
    <property type="protein sequence ID" value="QIE87037.1"/>
    <property type="molecule type" value="Genomic_DNA"/>
</dbReference>
<keyword evidence="1" id="KW-0472">Membrane</keyword>
<accession>A0A6G6IVQ0</accession>
<dbReference type="Proteomes" id="UP000501063">
    <property type="component" value="Chromosome"/>
</dbReference>
<organism evidence="2 3">
    <name type="scientific">Pseudomonas nitroreducens</name>
    <dbReference type="NCBI Taxonomy" id="46680"/>
    <lineage>
        <taxon>Bacteria</taxon>
        <taxon>Pseudomonadati</taxon>
        <taxon>Pseudomonadota</taxon>
        <taxon>Gammaproteobacteria</taxon>
        <taxon>Pseudomonadales</taxon>
        <taxon>Pseudomonadaceae</taxon>
        <taxon>Pseudomonas</taxon>
    </lineage>
</organism>
<dbReference type="NCBIfam" id="TIGR03495">
    <property type="entry name" value="phage_LysB"/>
    <property type="match status" value="1"/>
</dbReference>
<reference evidence="2 3" key="1">
    <citation type="submission" date="2020-02" db="EMBL/GenBank/DDBJ databases">
        <title>Integrative conjugative elements (ICEs) and plasmids drive adaptation of Pseudomonas nitroreducens strain HBP1 to wastewater environment.</title>
        <authorList>
            <person name="Sentchilo V."/>
            <person name="Carraro N."/>
            <person name="Bertelli C."/>
            <person name="van der Meer J.R."/>
        </authorList>
    </citation>
    <scope>NUCLEOTIDE SEQUENCE [LARGE SCALE GENOMIC DNA]</scope>
    <source>
        <strain evidence="2 3">HBP1</strain>
    </source>
</reference>
<keyword evidence="1" id="KW-0812">Transmembrane</keyword>
<dbReference type="AlphaFoldDB" id="A0A6G6IVQ0"/>
<keyword evidence="1" id="KW-1133">Transmembrane helix</keyword>
<evidence type="ECO:0000313" key="3">
    <source>
        <dbReference type="Proteomes" id="UP000501063"/>
    </source>
</evidence>
<gene>
    <name evidence="2" type="ORF">G5B91_12480</name>
</gene>
<proteinExistence type="predicted"/>
<evidence type="ECO:0000313" key="2">
    <source>
        <dbReference type="EMBL" id="QIE87037.1"/>
    </source>
</evidence>
<protein>
    <submittedName>
        <fullName evidence="2">LysB family phage lysis regulatory protein</fullName>
    </submittedName>
</protein>
<dbReference type="KEGG" id="pnt:G5B91_12480"/>
<name>A0A6G6IVQ0_PSENT</name>
<feature type="transmembrane region" description="Helical" evidence="1">
    <location>
        <begin position="7"/>
        <end position="25"/>
    </location>
</feature>
<dbReference type="InterPro" id="IPR020000">
    <property type="entry name" value="Phage_P2_LysB"/>
</dbReference>